<reference evidence="2 3" key="1">
    <citation type="journal article" date="2006" name="Proc. Natl. Acad. Sci. U.S.A.">
        <title>The partitioned Rhizobium etli genome: genetic and metabolic redundancy in seven interacting replicons.</title>
        <authorList>
            <person name="Gonzalez V."/>
            <person name="Santamaria R.I."/>
            <person name="Bustos P."/>
            <person name="Hernandez-Gonzalez I."/>
            <person name="Medrano-Soto A."/>
            <person name="Moreno-Hagelsieb G."/>
            <person name="Janga S.C."/>
            <person name="Ramirez M.A."/>
            <person name="Jimenez-Jacinto V."/>
            <person name="Collado-Vides J."/>
            <person name="Davila G."/>
        </authorList>
    </citation>
    <scope>NUCLEOTIDE SEQUENCE [LARGE SCALE GENOMIC DNA]</scope>
    <source>
        <strain evidence="3">ATCC 51251 / DSM 11541 / JCM 21823 / NBRC 15573 / CFN 42</strain>
    </source>
</reference>
<sequence>MPADFDSRLHSPMAKSEMPQRTSAMQDRPTPYVLPTWSRSCRHREDISRLLSMRYRMRLGREHRPVAPVDQSVDPRNLVENLEDVECRTLFDMACQQLAKLEYFRRRGGHFDAVIGENT</sequence>
<dbReference type="AlphaFoldDB" id="Q2JZC1"/>
<accession>Q2JZC1</accession>
<geneLocation type="plasmid" evidence="2 3">
    <name>p42f</name>
</geneLocation>
<dbReference type="EMBL" id="CP000138">
    <property type="protein sequence ID" value="ABC94065.1"/>
    <property type="molecule type" value="Genomic_DNA"/>
</dbReference>
<evidence type="ECO:0000313" key="3">
    <source>
        <dbReference type="Proteomes" id="UP000001936"/>
    </source>
</evidence>
<proteinExistence type="predicted"/>
<gene>
    <name evidence="2" type="ordered locus">RHE_PF00174</name>
</gene>
<evidence type="ECO:0000313" key="2">
    <source>
        <dbReference type="EMBL" id="ABC94065.1"/>
    </source>
</evidence>
<dbReference type="KEGG" id="ret:RHE_PF00174"/>
<keyword evidence="2" id="KW-0614">Plasmid</keyword>
<dbReference type="Proteomes" id="UP000001936">
    <property type="component" value="Plasmid p42f"/>
</dbReference>
<evidence type="ECO:0000256" key="1">
    <source>
        <dbReference type="SAM" id="MobiDB-lite"/>
    </source>
</evidence>
<organism evidence="2 3">
    <name type="scientific">Rhizobium etli (strain ATCC 51251 / DSM 11541 / JCM 21823 / NBRC 15573 / CFN 42)</name>
    <dbReference type="NCBI Taxonomy" id="347834"/>
    <lineage>
        <taxon>Bacteria</taxon>
        <taxon>Pseudomonadati</taxon>
        <taxon>Pseudomonadota</taxon>
        <taxon>Alphaproteobacteria</taxon>
        <taxon>Hyphomicrobiales</taxon>
        <taxon>Rhizobiaceae</taxon>
        <taxon>Rhizobium/Agrobacterium group</taxon>
        <taxon>Rhizobium</taxon>
    </lineage>
</organism>
<feature type="region of interest" description="Disordered" evidence="1">
    <location>
        <begin position="1"/>
        <end position="31"/>
    </location>
</feature>
<dbReference type="HOGENOM" id="CLU_2059494_0_0_5"/>
<protein>
    <submittedName>
        <fullName evidence="2">Uncharacterized protein</fullName>
    </submittedName>
</protein>
<name>Q2JZC1_RHIEC</name>
<keyword evidence="3" id="KW-1185">Reference proteome</keyword>